<dbReference type="InterPro" id="IPR014942">
    <property type="entry name" value="AbiEii"/>
</dbReference>
<comment type="caution">
    <text evidence="2">The sequence shown here is derived from an EMBL/GenBank/DDBJ whole genome shotgun (WGS) entry which is preliminary data.</text>
</comment>
<dbReference type="EMBL" id="POQS01000001">
    <property type="protein sequence ID" value="PND35154.1"/>
    <property type="molecule type" value="Genomic_DNA"/>
</dbReference>
<sequence>MRIITDAQKQALEDLSAEGLLRGLPIQTAEKDIHITELLRGLSALEVHHEHFQLAGGKKGTGVRHDENIQLVFVGGTCLSKAYGLINRMSEDIDIKVVLRPPALALKKDRGNRARLKALHQAVAELLGKLGFPLIEQAGNPHIRDSHRYFLVDAGYKTAFDVISSLRPVLKLELIERQPLLPLERQRFGYLYETLAGQPPSTTVEFDCISVAETLAEKVLSLLRRCADDWDGHQARRDKARQGAAQDGQSEDGGNVRKYGIDPTLVRHIYDVAQIVKAAPPSLDAAHSIFAALLEKDRAEFAGQNPEFDMDPVGVLTRTLAAASSNAWLRQQYEKVLMPLVYDNEPPAFDESFAAFEAIAAALLSTCQSAASPAR</sequence>
<accession>A0A2N8KNX5</accession>
<dbReference type="Pfam" id="PF08843">
    <property type="entry name" value="AbiEii"/>
    <property type="match status" value="1"/>
</dbReference>
<evidence type="ECO:0000256" key="1">
    <source>
        <dbReference type="SAM" id="MobiDB-lite"/>
    </source>
</evidence>
<evidence type="ECO:0000313" key="2">
    <source>
        <dbReference type="EMBL" id="PND35154.1"/>
    </source>
</evidence>
<proteinExistence type="predicted"/>
<dbReference type="Gene3D" id="3.10.450.620">
    <property type="entry name" value="JHP933, nucleotidyltransferase-like core domain"/>
    <property type="match status" value="1"/>
</dbReference>
<dbReference type="RefSeq" id="WP_102771100.1">
    <property type="nucleotide sequence ID" value="NZ_POQS01000001.1"/>
</dbReference>
<keyword evidence="3" id="KW-1185">Reference proteome</keyword>
<organism evidence="2 3">
    <name type="scientific">Achromobacter pulmonis</name>
    <dbReference type="NCBI Taxonomy" id="1389932"/>
    <lineage>
        <taxon>Bacteria</taxon>
        <taxon>Pseudomonadati</taxon>
        <taxon>Pseudomonadota</taxon>
        <taxon>Betaproteobacteria</taxon>
        <taxon>Burkholderiales</taxon>
        <taxon>Alcaligenaceae</taxon>
        <taxon>Achromobacter</taxon>
    </lineage>
</organism>
<gene>
    <name evidence="2" type="ORF">C1I89_01805</name>
</gene>
<evidence type="ECO:0000313" key="3">
    <source>
        <dbReference type="Proteomes" id="UP000235994"/>
    </source>
</evidence>
<protein>
    <submittedName>
        <fullName evidence="2">Inorganic pyrophosphatase/exopolyphosphatase</fullName>
    </submittedName>
</protein>
<feature type="region of interest" description="Disordered" evidence="1">
    <location>
        <begin position="237"/>
        <end position="258"/>
    </location>
</feature>
<dbReference type="AlphaFoldDB" id="A0A2N8KNX5"/>
<dbReference type="Proteomes" id="UP000235994">
    <property type="component" value="Unassembled WGS sequence"/>
</dbReference>
<reference evidence="2 3" key="1">
    <citation type="submission" date="2018-01" db="EMBL/GenBank/DDBJ databases">
        <title>The draft genome of an aniline degradation strain ANB-1.</title>
        <authorList>
            <person name="Zhang L."/>
            <person name="Jiang J."/>
        </authorList>
    </citation>
    <scope>NUCLEOTIDE SEQUENCE [LARGE SCALE GENOMIC DNA]</scope>
    <source>
        <strain evidence="2 3">ANB-1</strain>
    </source>
</reference>
<name>A0A2N8KNX5_9BURK</name>